<dbReference type="EMBL" id="VBSN01000076">
    <property type="protein sequence ID" value="KAA6430504.1"/>
    <property type="molecule type" value="Genomic_DNA"/>
</dbReference>
<protein>
    <submittedName>
        <fullName evidence="2">Glycosyltransferase</fullName>
    </submittedName>
</protein>
<evidence type="ECO:0000313" key="2">
    <source>
        <dbReference type="EMBL" id="KAA6430504.1"/>
    </source>
</evidence>
<evidence type="ECO:0000259" key="1">
    <source>
        <dbReference type="Pfam" id="PF00535"/>
    </source>
</evidence>
<keyword evidence="2" id="KW-0808">Transferase</keyword>
<dbReference type="AlphaFoldDB" id="A0A5M8Q6F5"/>
<dbReference type="InterPro" id="IPR001173">
    <property type="entry name" value="Glyco_trans_2-like"/>
</dbReference>
<comment type="caution">
    <text evidence="2">The sequence shown here is derived from an EMBL/GenBank/DDBJ whole genome shotgun (WGS) entry which is preliminary data.</text>
</comment>
<keyword evidence="3" id="KW-1185">Reference proteome</keyword>
<proteinExistence type="predicted"/>
<feature type="domain" description="Glycosyltransferase 2-like" evidence="1">
    <location>
        <begin position="10"/>
        <end position="158"/>
    </location>
</feature>
<dbReference type="InterPro" id="IPR029044">
    <property type="entry name" value="Nucleotide-diphossugar_trans"/>
</dbReference>
<gene>
    <name evidence="2" type="ORF">FEM33_25565</name>
</gene>
<accession>A0A5M8Q6F5</accession>
<dbReference type="Gene3D" id="3.90.550.10">
    <property type="entry name" value="Spore Coat Polysaccharide Biosynthesis Protein SpsA, Chain A"/>
    <property type="match status" value="1"/>
</dbReference>
<dbReference type="SUPFAM" id="SSF53448">
    <property type="entry name" value="Nucleotide-diphospho-sugar transferases"/>
    <property type="match status" value="1"/>
</dbReference>
<dbReference type="Proteomes" id="UP000323994">
    <property type="component" value="Unassembled WGS sequence"/>
</dbReference>
<name>A0A5M8Q6F5_9BACT</name>
<sequence>MGLSGNLAPVVLFCYNRPWHLRQTIESLQLNSHASQSELIIYSDGPKLPSDEPFIADIRNYIADIKGFKTVKVIAAERNNGLAKSVIKGVSDVLEKYEKIIVLEDDMLSTPDFLTFMNEALHIYQERKDVFSVTAYSPPIEVPAAYRHDLYLAPRASSWGWGTWKSRWQHADWEVNDFDSLKNDPDKKQAFSQGGEDLWPMLAKQQLGMIDSWAIRWTYSQFKNKAYGVYPVKSKIKNIGTDGSGTNFTFKTGYYGKEMNPDKVSFDPLLKPDPEMITAFRRYYHLPFYLKIKNRIKYGI</sequence>
<reference evidence="2 3" key="1">
    <citation type="submission" date="2019-05" db="EMBL/GenBank/DDBJ databases">
        <authorList>
            <person name="Qu J.-H."/>
        </authorList>
    </citation>
    <scope>NUCLEOTIDE SEQUENCE [LARGE SCALE GENOMIC DNA]</scope>
    <source>
        <strain evidence="2 3">NS28</strain>
    </source>
</reference>
<dbReference type="OrthoDB" id="9785375at2"/>
<dbReference type="GO" id="GO:0016740">
    <property type="term" value="F:transferase activity"/>
    <property type="evidence" value="ECO:0007669"/>
    <property type="project" value="UniProtKB-KW"/>
</dbReference>
<evidence type="ECO:0000313" key="3">
    <source>
        <dbReference type="Proteomes" id="UP000323994"/>
    </source>
</evidence>
<dbReference type="Pfam" id="PF00535">
    <property type="entry name" value="Glycos_transf_2"/>
    <property type="match status" value="1"/>
</dbReference>
<organism evidence="2 3">
    <name type="scientific">Dyadobacter flavalbus</name>
    <dbReference type="NCBI Taxonomy" id="2579942"/>
    <lineage>
        <taxon>Bacteria</taxon>
        <taxon>Pseudomonadati</taxon>
        <taxon>Bacteroidota</taxon>
        <taxon>Cytophagia</taxon>
        <taxon>Cytophagales</taxon>
        <taxon>Spirosomataceae</taxon>
        <taxon>Dyadobacter</taxon>
    </lineage>
</organism>